<dbReference type="PANTHER" id="PTHR12558:SF33">
    <property type="entry name" value="BLL7664 PROTEIN"/>
    <property type="match status" value="1"/>
</dbReference>
<dbReference type="AlphaFoldDB" id="Q1EHX7"/>
<evidence type="ECO:0000313" key="1">
    <source>
        <dbReference type="EMBL" id="CAK32562.1"/>
    </source>
</evidence>
<dbReference type="PANTHER" id="PTHR12558">
    <property type="entry name" value="CELL DIVISION CYCLE 16,23,27"/>
    <property type="match status" value="1"/>
</dbReference>
<protein>
    <submittedName>
        <fullName evidence="1">Putative regulatory protein</fullName>
    </submittedName>
</protein>
<organism evidence="1">
    <name type="scientific">uncultured organism</name>
    <dbReference type="NCBI Taxonomy" id="155900"/>
    <lineage>
        <taxon>unclassified sequences</taxon>
        <taxon>environmental samples</taxon>
    </lineage>
</organism>
<sequence length="195" mass="21775">MENEAEEIEEGIRLAHLAVQLQPNDPIVLTEAAFALAHLSLDLETAITWFDRAIALNPSSALAFGRGALVRVFAGEYVTAAEHADRAMRLSPFDTFTFIFCMARGLSHLFRRELTDALTWLRKANQANPRHASTFLHLASALSHSGQLDDARTAISQLLEMRPMSSVTWQRQHRYSPEDANEYLLEGARMAGLPE</sequence>
<dbReference type="Pfam" id="PF14559">
    <property type="entry name" value="TPR_19"/>
    <property type="match status" value="1"/>
</dbReference>
<dbReference type="Gene3D" id="1.25.40.10">
    <property type="entry name" value="Tetratricopeptide repeat domain"/>
    <property type="match status" value="1"/>
</dbReference>
<name>Q1EHX7_9ZZZZ</name>
<dbReference type="EMBL" id="AM270418">
    <property type="protein sequence ID" value="CAK32562.1"/>
    <property type="molecule type" value="Genomic_DNA"/>
</dbReference>
<dbReference type="InterPro" id="IPR019734">
    <property type="entry name" value="TPR_rpt"/>
</dbReference>
<gene>
    <name evidence="1" type="ORF">10D02-28</name>
</gene>
<reference evidence="1" key="1">
    <citation type="submission" date="2006-06" db="EMBL/GenBank/DDBJ databases">
        <title>Construction and analysis of a metagenomic library from a deep-sea sediment of east Pacific nodule Province.</title>
        <authorList>
            <person name="Xu M."/>
            <person name="Xiao X."/>
            <person name="Wang F."/>
        </authorList>
    </citation>
    <scope>NUCLEOTIDE SEQUENCE</scope>
</reference>
<dbReference type="SMART" id="SM00028">
    <property type="entry name" value="TPR"/>
    <property type="match status" value="4"/>
</dbReference>
<accession>Q1EHX7</accession>
<dbReference type="InterPro" id="IPR011990">
    <property type="entry name" value="TPR-like_helical_dom_sf"/>
</dbReference>
<proteinExistence type="predicted"/>
<dbReference type="SUPFAM" id="SSF48452">
    <property type="entry name" value="TPR-like"/>
    <property type="match status" value="1"/>
</dbReference>